<dbReference type="GO" id="GO:0000428">
    <property type="term" value="C:DNA-directed RNA polymerase complex"/>
    <property type="evidence" value="ECO:0007669"/>
    <property type="project" value="UniProtKB-KW"/>
</dbReference>
<dbReference type="InterPro" id="IPR038709">
    <property type="entry name" value="RpoN_core-bd_sf"/>
</dbReference>
<dbReference type="HOGENOM" id="CLU_020569_1_1_9"/>
<dbReference type="PROSITE" id="PS00717">
    <property type="entry name" value="SIGMA54_1"/>
    <property type="match status" value="1"/>
</dbReference>
<dbReference type="eggNOG" id="COG1508">
    <property type="taxonomic scope" value="Bacteria"/>
</dbReference>
<evidence type="ECO:0000256" key="8">
    <source>
        <dbReference type="ARBA" id="ARBA00023163"/>
    </source>
</evidence>
<dbReference type="GO" id="GO:0003677">
    <property type="term" value="F:DNA binding"/>
    <property type="evidence" value="ECO:0007669"/>
    <property type="project" value="UniProtKB-KW"/>
</dbReference>
<comment type="similarity">
    <text evidence="1">Belongs to the sigma-54 factor family.</text>
</comment>
<dbReference type="Pfam" id="PF04552">
    <property type="entry name" value="Sigma54_DBD"/>
    <property type="match status" value="1"/>
</dbReference>
<evidence type="ECO:0000259" key="11">
    <source>
        <dbReference type="Pfam" id="PF04963"/>
    </source>
</evidence>
<sequence length="463" mass="53958">MKLTPEISLEQKQELIMTPKLQQAIELLQLSKLELNQRLEQEMLENPVLERAEEEGEEVEEDLTDEFEDVDWEDYFVDSSSNYKVNNYDQDEDEYNYENFVSASLTLEEHLLHQLHLLQLSSQQIKIGEYIIGSLDNNGFLDTSITQLSKELKVEESGVEEVLAKIQQFDPTGVAAKDLQDSLLIQIDNLVLEAEKKELMNKIVTDHFELVSKNQLRKLSKELSIGLEKIQQLVDLIKMLHPNPANLYTKEVDTKYIEPDLIVEKINGRYVVTMEQDSTPRLRINAYYQKLLKKFKSDAKAKEYLQEKINSALWLIKSIEQRRMTIYRIAEVIVDLQQEFLERGLKYLRPMTMQDVAEEIDMHESTVSRATTSKYIQTPRGLFELKFFFSPGLETKTGEVFSAISIKKMIKDILAKEDKKKPLSDQKIADKLEERGVEVSRRTVSKYRNELEIPSSTQRRRYS</sequence>
<evidence type="ECO:0000256" key="6">
    <source>
        <dbReference type="ARBA" id="ARBA00023082"/>
    </source>
</evidence>
<dbReference type="PRINTS" id="PR00045">
    <property type="entry name" value="SIGMA54FCT"/>
</dbReference>
<dbReference type="EMBL" id="CP002105">
    <property type="protein sequence ID" value="ADL11869.1"/>
    <property type="molecule type" value="Genomic_DNA"/>
</dbReference>
<feature type="coiled-coil region" evidence="9">
    <location>
        <begin position="25"/>
        <end position="69"/>
    </location>
</feature>
<proteinExistence type="inferred from homology"/>
<keyword evidence="8" id="KW-0804">Transcription</keyword>
<keyword evidence="13" id="KW-1185">Reference proteome</keyword>
<evidence type="ECO:0000256" key="5">
    <source>
        <dbReference type="ARBA" id="ARBA00023015"/>
    </source>
</evidence>
<dbReference type="PROSITE" id="PS50044">
    <property type="entry name" value="SIGMA54_3"/>
    <property type="match status" value="1"/>
</dbReference>
<evidence type="ECO:0000256" key="2">
    <source>
        <dbReference type="ARBA" id="ARBA00022478"/>
    </source>
</evidence>
<dbReference type="Pfam" id="PF04963">
    <property type="entry name" value="Sigma54_CBD"/>
    <property type="match status" value="1"/>
</dbReference>
<dbReference type="PANTHER" id="PTHR32248">
    <property type="entry name" value="RNA POLYMERASE SIGMA-54 FACTOR"/>
    <property type="match status" value="1"/>
</dbReference>
<feature type="domain" description="RNA polymerase sigma factor 54 DNA-binding" evidence="10">
    <location>
        <begin position="303"/>
        <end position="461"/>
    </location>
</feature>
<evidence type="ECO:0000259" key="10">
    <source>
        <dbReference type="Pfam" id="PF04552"/>
    </source>
</evidence>
<evidence type="ECO:0000256" key="4">
    <source>
        <dbReference type="ARBA" id="ARBA00022695"/>
    </source>
</evidence>
<gene>
    <name evidence="12" type="ordered locus">Acear_0320</name>
</gene>
<keyword evidence="4" id="KW-0548">Nucleotidyltransferase</keyword>
<dbReference type="Proteomes" id="UP000001661">
    <property type="component" value="Chromosome"/>
</dbReference>
<keyword evidence="5" id="KW-0805">Transcription regulation</keyword>
<evidence type="ECO:0000313" key="12">
    <source>
        <dbReference type="EMBL" id="ADL11869.1"/>
    </source>
</evidence>
<dbReference type="NCBIfam" id="NF009118">
    <property type="entry name" value="PRK12469.1"/>
    <property type="match status" value="1"/>
</dbReference>
<keyword evidence="9" id="KW-0175">Coiled coil</keyword>
<protein>
    <submittedName>
        <fullName evidence="12">RNA polymerase, sigma 54 subunit, RpoN</fullName>
    </submittedName>
</protein>
<dbReference type="OrthoDB" id="9814402at2"/>
<dbReference type="GO" id="GO:0016987">
    <property type="term" value="F:sigma factor activity"/>
    <property type="evidence" value="ECO:0007669"/>
    <property type="project" value="UniProtKB-KW"/>
</dbReference>
<dbReference type="NCBIfam" id="TIGR02395">
    <property type="entry name" value="rpoN_sigma"/>
    <property type="match status" value="1"/>
</dbReference>
<dbReference type="InterPro" id="IPR007046">
    <property type="entry name" value="RNA_pol_sigma_54_core-bd"/>
</dbReference>
<dbReference type="InterPro" id="IPR007634">
    <property type="entry name" value="RNA_pol_sigma_54_DNA-bd"/>
</dbReference>
<keyword evidence="2" id="KW-0240">DNA-directed RNA polymerase</keyword>
<dbReference type="GO" id="GO:0006352">
    <property type="term" value="P:DNA-templated transcription initiation"/>
    <property type="evidence" value="ECO:0007669"/>
    <property type="project" value="InterPro"/>
</dbReference>
<dbReference type="Gene3D" id="1.10.10.1330">
    <property type="entry name" value="RNA polymerase sigma-54 factor, core-binding domain"/>
    <property type="match status" value="1"/>
</dbReference>
<keyword evidence="6" id="KW-0731">Sigma factor</keyword>
<accession>D9QU76</accession>
<organism evidence="12 13">
    <name type="scientific">Acetohalobium arabaticum (strain ATCC 49924 / DSM 5501 / Z-7288)</name>
    <dbReference type="NCBI Taxonomy" id="574087"/>
    <lineage>
        <taxon>Bacteria</taxon>
        <taxon>Bacillati</taxon>
        <taxon>Bacillota</taxon>
        <taxon>Clostridia</taxon>
        <taxon>Halanaerobiales</taxon>
        <taxon>Halobacteroidaceae</taxon>
        <taxon>Acetohalobium</taxon>
    </lineage>
</organism>
<dbReference type="Gene3D" id="1.10.10.60">
    <property type="entry name" value="Homeodomain-like"/>
    <property type="match status" value="1"/>
</dbReference>
<reference evidence="12 13" key="1">
    <citation type="journal article" date="2010" name="Stand. Genomic Sci.">
        <title>Complete genome sequence of Acetohalobium arabaticum type strain (Z-7288).</title>
        <authorList>
            <person name="Sikorski J."/>
            <person name="Lapidus A."/>
            <person name="Chertkov O."/>
            <person name="Lucas S."/>
            <person name="Copeland A."/>
            <person name="Glavina Del Rio T."/>
            <person name="Nolan M."/>
            <person name="Tice H."/>
            <person name="Cheng J.F."/>
            <person name="Han C."/>
            <person name="Brambilla E."/>
            <person name="Pitluck S."/>
            <person name="Liolios K."/>
            <person name="Ivanova N."/>
            <person name="Mavromatis K."/>
            <person name="Mikhailova N."/>
            <person name="Pati A."/>
            <person name="Bruce D."/>
            <person name="Detter C."/>
            <person name="Tapia R."/>
            <person name="Goodwin L."/>
            <person name="Chen A."/>
            <person name="Palaniappan K."/>
            <person name="Land M."/>
            <person name="Hauser L."/>
            <person name="Chang Y.J."/>
            <person name="Jeffries C.D."/>
            <person name="Rohde M."/>
            <person name="Goker M."/>
            <person name="Spring S."/>
            <person name="Woyke T."/>
            <person name="Bristow J."/>
            <person name="Eisen J.A."/>
            <person name="Markowitz V."/>
            <person name="Hugenholtz P."/>
            <person name="Kyrpides N.C."/>
            <person name="Klenk H.P."/>
        </authorList>
    </citation>
    <scope>NUCLEOTIDE SEQUENCE [LARGE SCALE GENOMIC DNA]</scope>
    <source>
        <strain evidence="13">ATCC 49924 / DSM 5501 / Z-7288</strain>
    </source>
</reference>
<feature type="domain" description="RNA polymerase sigma factor 54 core-binding" evidence="11">
    <location>
        <begin position="96"/>
        <end position="288"/>
    </location>
</feature>
<evidence type="ECO:0000256" key="3">
    <source>
        <dbReference type="ARBA" id="ARBA00022679"/>
    </source>
</evidence>
<dbReference type="STRING" id="574087.Acear_0320"/>
<dbReference type="Pfam" id="PF00309">
    <property type="entry name" value="Sigma54_AID"/>
    <property type="match status" value="1"/>
</dbReference>
<keyword evidence="3" id="KW-0808">Transferase</keyword>
<dbReference type="PIRSF" id="PIRSF000774">
    <property type="entry name" value="RpoN"/>
    <property type="match status" value="1"/>
</dbReference>
<dbReference type="KEGG" id="aar:Acear_0320"/>
<dbReference type="InterPro" id="IPR000394">
    <property type="entry name" value="RNA_pol_sigma_54"/>
</dbReference>
<evidence type="ECO:0000256" key="9">
    <source>
        <dbReference type="SAM" id="Coils"/>
    </source>
</evidence>
<keyword evidence="7" id="KW-0238">DNA-binding</keyword>
<dbReference type="RefSeq" id="WP_013277315.1">
    <property type="nucleotide sequence ID" value="NC_014378.1"/>
</dbReference>
<evidence type="ECO:0000256" key="7">
    <source>
        <dbReference type="ARBA" id="ARBA00023125"/>
    </source>
</evidence>
<dbReference type="AlphaFoldDB" id="D9QU76"/>
<evidence type="ECO:0000256" key="1">
    <source>
        <dbReference type="ARBA" id="ARBA00008798"/>
    </source>
</evidence>
<dbReference type="GO" id="GO:0016779">
    <property type="term" value="F:nucleotidyltransferase activity"/>
    <property type="evidence" value="ECO:0007669"/>
    <property type="project" value="UniProtKB-KW"/>
</dbReference>
<name>D9QU76_ACEAZ</name>
<dbReference type="PANTHER" id="PTHR32248:SF4">
    <property type="entry name" value="RNA POLYMERASE SIGMA-54 FACTOR"/>
    <property type="match status" value="1"/>
</dbReference>
<dbReference type="GO" id="GO:0001216">
    <property type="term" value="F:DNA-binding transcription activator activity"/>
    <property type="evidence" value="ECO:0007669"/>
    <property type="project" value="InterPro"/>
</dbReference>
<evidence type="ECO:0000313" key="13">
    <source>
        <dbReference type="Proteomes" id="UP000001661"/>
    </source>
</evidence>